<dbReference type="Gene3D" id="1.10.510.10">
    <property type="entry name" value="Transferase(Phosphotransferase) domain 1"/>
    <property type="match status" value="1"/>
</dbReference>
<feature type="region of interest" description="Disordered" evidence="1">
    <location>
        <begin position="406"/>
        <end position="426"/>
    </location>
</feature>
<feature type="region of interest" description="Disordered" evidence="1">
    <location>
        <begin position="234"/>
        <end position="317"/>
    </location>
</feature>
<proteinExistence type="predicted"/>
<protein>
    <recommendedName>
        <fullName evidence="3">F5/8 type C domain-containing protein</fullName>
    </recommendedName>
</protein>
<sequence length="575" mass="59087">MSMTSTTTGLPDRYRPLDQVGPDEPTPTGVIQCWRAKDRVLNRDVAIRVHTPAGPAAHAWISRALTAGGLATPALAMVYDASEGSGDPQTPGGAAYVVNEWIDGETLAERLARGPMPDREARTVLRRLAEGVAEAHRVGLAVGGLTPDNVVLRPNGLVGLRAVPAATGSIDGDIAALGALLEACLTGLDPAHPGPRTVSGPSDLVALVRRARSTEPGQGLSSVAAMASLLAERSRPGPLTPAARAEETDSGWLRRLRDRRPDQASDHPDGGGATRAVASAEPVRLHPHARPPVPPVRPVTSAPPAPGSLGGDTIDADTVAPATGAYAGSVSATPDRYDDESLAVLGDAADHEGPATGENDLDDDAAKRRRMLFIALPLLALLIVVALAWWIGDKVLSVAGEVEEVPGSTPSVSAPAPQTGGAAVPAGETVPIASGAVYDPGGDGEPENTRAVPRAFDGDPSTSWSTLEYRGSPAFGNLKDGVGLLLDLGQKQELGAVTLTSSAPGATVEIRTGNSPDGDLDDFAVAADGTVEEETQLSFEEPVSARYVLVWITGLVPSENGFSADIAEVTVHAAG</sequence>
<accession>A0A238YYR1</accession>
<keyword evidence="2" id="KW-0812">Transmembrane</keyword>
<dbReference type="Proteomes" id="UP000198403">
    <property type="component" value="Unassembled WGS sequence"/>
</dbReference>
<evidence type="ECO:0000313" key="4">
    <source>
        <dbReference type="EMBL" id="SNR75773.1"/>
    </source>
</evidence>
<feature type="compositionally biased region" description="Pro residues" evidence="1">
    <location>
        <begin position="290"/>
        <end position="306"/>
    </location>
</feature>
<feature type="compositionally biased region" description="Basic and acidic residues" evidence="1">
    <location>
        <begin position="259"/>
        <end position="269"/>
    </location>
</feature>
<evidence type="ECO:0000256" key="2">
    <source>
        <dbReference type="SAM" id="Phobius"/>
    </source>
</evidence>
<dbReference type="EMBL" id="FZNO01000023">
    <property type="protein sequence ID" value="SNR75773.1"/>
    <property type="molecule type" value="Genomic_DNA"/>
</dbReference>
<dbReference type="Gene3D" id="3.30.200.20">
    <property type="entry name" value="Phosphorylase Kinase, domain 1"/>
    <property type="match status" value="1"/>
</dbReference>
<dbReference type="InterPro" id="IPR000421">
    <property type="entry name" value="FA58C"/>
</dbReference>
<dbReference type="InterPro" id="IPR011009">
    <property type="entry name" value="Kinase-like_dom_sf"/>
</dbReference>
<keyword evidence="5" id="KW-1185">Reference proteome</keyword>
<evidence type="ECO:0000313" key="5">
    <source>
        <dbReference type="Proteomes" id="UP000198403"/>
    </source>
</evidence>
<keyword evidence="2" id="KW-1133">Transmembrane helix</keyword>
<dbReference type="Gene3D" id="2.60.120.260">
    <property type="entry name" value="Galactose-binding domain-like"/>
    <property type="match status" value="1"/>
</dbReference>
<feature type="transmembrane region" description="Helical" evidence="2">
    <location>
        <begin position="371"/>
        <end position="391"/>
    </location>
</feature>
<keyword evidence="2" id="KW-0472">Membrane</keyword>
<gene>
    <name evidence="4" type="ORF">SAMN06272737_12336</name>
</gene>
<dbReference type="SUPFAM" id="SSF49785">
    <property type="entry name" value="Galactose-binding domain-like"/>
    <property type="match status" value="1"/>
</dbReference>
<evidence type="ECO:0000256" key="1">
    <source>
        <dbReference type="SAM" id="MobiDB-lite"/>
    </source>
</evidence>
<dbReference type="AlphaFoldDB" id="A0A238YYR1"/>
<feature type="region of interest" description="Disordered" evidence="1">
    <location>
        <begin position="1"/>
        <end position="28"/>
    </location>
</feature>
<evidence type="ECO:0000259" key="3">
    <source>
        <dbReference type="PROSITE" id="PS50022"/>
    </source>
</evidence>
<dbReference type="InterPro" id="IPR008979">
    <property type="entry name" value="Galactose-bd-like_sf"/>
</dbReference>
<organism evidence="4 5">
    <name type="scientific">Blastococcus mobilis</name>
    <dbReference type="NCBI Taxonomy" id="1938746"/>
    <lineage>
        <taxon>Bacteria</taxon>
        <taxon>Bacillati</taxon>
        <taxon>Actinomycetota</taxon>
        <taxon>Actinomycetes</taxon>
        <taxon>Geodermatophilales</taxon>
        <taxon>Geodermatophilaceae</taxon>
        <taxon>Blastococcus</taxon>
    </lineage>
</organism>
<reference evidence="4 5" key="1">
    <citation type="submission" date="2017-06" db="EMBL/GenBank/DDBJ databases">
        <authorList>
            <person name="Kim H.J."/>
            <person name="Triplett B.A."/>
        </authorList>
    </citation>
    <scope>NUCLEOTIDE SEQUENCE [LARGE SCALE GENOMIC DNA]</scope>
    <source>
        <strain evidence="4 5">DSM 44272</strain>
    </source>
</reference>
<dbReference type="PROSITE" id="PS50022">
    <property type="entry name" value="FA58C_3"/>
    <property type="match status" value="1"/>
</dbReference>
<dbReference type="SUPFAM" id="SSF56112">
    <property type="entry name" value="Protein kinase-like (PK-like)"/>
    <property type="match status" value="1"/>
</dbReference>
<name>A0A238YYR1_9ACTN</name>
<feature type="domain" description="F5/8 type C" evidence="3">
    <location>
        <begin position="414"/>
        <end position="574"/>
    </location>
</feature>